<protein>
    <submittedName>
        <fullName evidence="1">Uncharacterized protein</fullName>
    </submittedName>
</protein>
<keyword evidence="2" id="KW-1185">Reference proteome</keyword>
<dbReference type="EMBL" id="CM042037">
    <property type="protein sequence ID" value="KAI3741214.1"/>
    <property type="molecule type" value="Genomic_DNA"/>
</dbReference>
<proteinExistence type="predicted"/>
<reference evidence="2" key="1">
    <citation type="journal article" date="2022" name="Mol. Ecol. Resour.">
        <title>The genomes of chicory, endive, great burdock and yacon provide insights into Asteraceae palaeo-polyploidization history and plant inulin production.</title>
        <authorList>
            <person name="Fan W."/>
            <person name="Wang S."/>
            <person name="Wang H."/>
            <person name="Wang A."/>
            <person name="Jiang F."/>
            <person name="Liu H."/>
            <person name="Zhao H."/>
            <person name="Xu D."/>
            <person name="Zhang Y."/>
        </authorList>
    </citation>
    <scope>NUCLEOTIDE SEQUENCE [LARGE SCALE GENOMIC DNA]</scope>
    <source>
        <strain evidence="2">cv. Yunnan</strain>
    </source>
</reference>
<reference evidence="1 2" key="2">
    <citation type="journal article" date="2022" name="Mol. Ecol. Resour.">
        <title>The genomes of chicory, endive, great burdock and yacon provide insights into Asteraceae paleo-polyploidization history and plant inulin production.</title>
        <authorList>
            <person name="Fan W."/>
            <person name="Wang S."/>
            <person name="Wang H."/>
            <person name="Wang A."/>
            <person name="Jiang F."/>
            <person name="Liu H."/>
            <person name="Zhao H."/>
            <person name="Xu D."/>
            <person name="Zhang Y."/>
        </authorList>
    </citation>
    <scope>NUCLEOTIDE SEQUENCE [LARGE SCALE GENOMIC DNA]</scope>
    <source>
        <strain evidence="2">cv. Yunnan</strain>
        <tissue evidence="1">Leaves</tissue>
    </source>
</reference>
<accession>A0ACB9D3R7</accession>
<organism evidence="1 2">
    <name type="scientific">Smallanthus sonchifolius</name>
    <dbReference type="NCBI Taxonomy" id="185202"/>
    <lineage>
        <taxon>Eukaryota</taxon>
        <taxon>Viridiplantae</taxon>
        <taxon>Streptophyta</taxon>
        <taxon>Embryophyta</taxon>
        <taxon>Tracheophyta</taxon>
        <taxon>Spermatophyta</taxon>
        <taxon>Magnoliopsida</taxon>
        <taxon>eudicotyledons</taxon>
        <taxon>Gunneridae</taxon>
        <taxon>Pentapetalae</taxon>
        <taxon>asterids</taxon>
        <taxon>campanulids</taxon>
        <taxon>Asterales</taxon>
        <taxon>Asteraceae</taxon>
        <taxon>Asteroideae</taxon>
        <taxon>Heliantheae alliance</taxon>
        <taxon>Millerieae</taxon>
        <taxon>Smallanthus</taxon>
    </lineage>
</organism>
<evidence type="ECO:0000313" key="2">
    <source>
        <dbReference type="Proteomes" id="UP001056120"/>
    </source>
</evidence>
<comment type="caution">
    <text evidence="1">The sequence shown here is derived from an EMBL/GenBank/DDBJ whole genome shotgun (WGS) entry which is preliminary data.</text>
</comment>
<dbReference type="Proteomes" id="UP001056120">
    <property type="component" value="Linkage Group LG20"/>
</dbReference>
<evidence type="ECO:0000313" key="1">
    <source>
        <dbReference type="EMBL" id="KAI3741214.1"/>
    </source>
</evidence>
<gene>
    <name evidence="1" type="ORF">L1987_58884</name>
</gene>
<name>A0ACB9D3R7_9ASTR</name>
<sequence>MSTGDFLNLYPSELKFPIELKKQSSCSLHLTNKTDQYIAYMFETATPKICCMSLNTGILLPRSVSKVTFTMQAPKEAPPEMQMEDKFLLQAVVAPNGATTKDITADMFNNGENKVVEEFKVRVVFVYIPANPPSPVPKDSEEGSSPRAEDGSQSSSGPDFATRSMQPKEKLSKEMALDCNFGEFTVMSTGDFLNLHPSELKFPFELKKQSSCSLQLTNKTDQYIAFKFKTTNPKKYCVPLNTGIVLPRSVCDVTVTMQALKKAPSDMQCKDKFLLQAVVAPDGATTKDITADMFNNEENKVVEEFKLGVVYIPANPPSPVPKESEEGSSPRAEDGSHSSSGPDFATRSMHPKEKLSEEPSLLSKSFDEMVEAVKQMEKLQQELELLRKEAGKSRSGDYSILFLVLIGIIGFVVGYLIKQT</sequence>